<keyword evidence="1" id="KW-0812">Transmembrane</keyword>
<keyword evidence="1" id="KW-0472">Membrane</keyword>
<sequence>MAGLIVVILSVCACIMVAVHFFVILLFRTLSCSVCRVLLSMVFMWQFIWLYSYCKTLITESFCSTNFNVLIYSLLSRNKILEEIDTLQIPP</sequence>
<feature type="transmembrane region" description="Helical" evidence="1">
    <location>
        <begin position="34"/>
        <end position="53"/>
    </location>
</feature>
<dbReference type="AlphaFoldDB" id="A0A2C9V318"/>
<protein>
    <submittedName>
        <fullName evidence="2">Uncharacterized protein</fullName>
    </submittedName>
</protein>
<dbReference type="EMBL" id="CM004396">
    <property type="protein sequence ID" value="OAY38717.1"/>
    <property type="molecule type" value="Genomic_DNA"/>
</dbReference>
<feature type="transmembrane region" description="Helical" evidence="1">
    <location>
        <begin position="6"/>
        <end position="27"/>
    </location>
</feature>
<evidence type="ECO:0000256" key="1">
    <source>
        <dbReference type="SAM" id="Phobius"/>
    </source>
</evidence>
<name>A0A2C9V318_MANES</name>
<evidence type="ECO:0000313" key="2">
    <source>
        <dbReference type="EMBL" id="OAY38717.1"/>
    </source>
</evidence>
<proteinExistence type="predicted"/>
<keyword evidence="1" id="KW-1133">Transmembrane helix</keyword>
<organism evidence="2">
    <name type="scientific">Manihot esculenta</name>
    <name type="common">Cassava</name>
    <name type="synonym">Jatropha manihot</name>
    <dbReference type="NCBI Taxonomy" id="3983"/>
    <lineage>
        <taxon>Eukaryota</taxon>
        <taxon>Viridiplantae</taxon>
        <taxon>Streptophyta</taxon>
        <taxon>Embryophyta</taxon>
        <taxon>Tracheophyta</taxon>
        <taxon>Spermatophyta</taxon>
        <taxon>Magnoliopsida</taxon>
        <taxon>eudicotyledons</taxon>
        <taxon>Gunneridae</taxon>
        <taxon>Pentapetalae</taxon>
        <taxon>rosids</taxon>
        <taxon>fabids</taxon>
        <taxon>Malpighiales</taxon>
        <taxon>Euphorbiaceae</taxon>
        <taxon>Crotonoideae</taxon>
        <taxon>Manihoteae</taxon>
        <taxon>Manihot</taxon>
    </lineage>
</organism>
<gene>
    <name evidence="2" type="ORF">MANES_10G037900</name>
</gene>
<accession>A0A2C9V318</accession>
<reference evidence="2" key="1">
    <citation type="submission" date="2016-02" db="EMBL/GenBank/DDBJ databases">
        <title>WGS assembly of Manihot esculenta.</title>
        <authorList>
            <person name="Bredeson J.V."/>
            <person name="Prochnik S.E."/>
            <person name="Lyons J.B."/>
            <person name="Schmutz J."/>
            <person name="Grimwood J."/>
            <person name="Vrebalov J."/>
            <person name="Bart R.S."/>
            <person name="Amuge T."/>
            <person name="Ferguson M.E."/>
            <person name="Green R."/>
            <person name="Putnam N."/>
            <person name="Stites J."/>
            <person name="Rounsley S."/>
            <person name="Rokhsar D.S."/>
        </authorList>
    </citation>
    <scope>NUCLEOTIDE SEQUENCE [LARGE SCALE GENOMIC DNA]</scope>
    <source>
        <tissue evidence="2">Leaf</tissue>
    </source>
</reference>